<dbReference type="CDD" id="cd05233">
    <property type="entry name" value="SDR_c"/>
    <property type="match status" value="1"/>
</dbReference>
<dbReference type="InterPro" id="IPR036291">
    <property type="entry name" value="NAD(P)-bd_dom_sf"/>
</dbReference>
<dbReference type="Pfam" id="PF13561">
    <property type="entry name" value="adh_short_C2"/>
    <property type="match status" value="1"/>
</dbReference>
<accession>A0A4Q9VZI3</accession>
<comment type="caution">
    <text evidence="4">The sequence shown here is derived from an EMBL/GenBank/DDBJ whole genome shotgun (WGS) entry which is preliminary data.</text>
</comment>
<dbReference type="PANTHER" id="PTHR43618">
    <property type="entry name" value="7-ALPHA-HYDROXYSTEROID DEHYDROGENASE"/>
    <property type="match status" value="1"/>
</dbReference>
<dbReference type="SUPFAM" id="SSF51735">
    <property type="entry name" value="NAD(P)-binding Rossmann-fold domains"/>
    <property type="match status" value="1"/>
</dbReference>
<name>A0A4Q9VZI3_9HYPH</name>
<evidence type="ECO:0000256" key="1">
    <source>
        <dbReference type="ARBA" id="ARBA00006484"/>
    </source>
</evidence>
<keyword evidence="2" id="KW-0521">NADP</keyword>
<sequence>MFDDLRGRRVLITGASRGIGLAAAEAFAAQGARVGLAARTAPADLDARLAAMRAAGGEAAFFTADVTDTAACGRLVAEFVARFGGLDVLINNAGGLVARKPLDEVDDAFFAAVIDLNARSATMMTKAALPHLAASAEASGQPAGVILVGSIAGWRGGGPGGGLYGAAKAWLHNVQKNWVNAHGRDRIRFNTLSPGTIDTAFHAEKDAEAKAKIAAGIPMGRLGRAEDCAGTFLYLASNAASGYVTGQILEVDGGQFMP</sequence>
<dbReference type="FunFam" id="3.40.50.720:FF:000084">
    <property type="entry name" value="Short-chain dehydrogenase reductase"/>
    <property type="match status" value="1"/>
</dbReference>
<dbReference type="InterPro" id="IPR002347">
    <property type="entry name" value="SDR_fam"/>
</dbReference>
<dbReference type="Gene3D" id="3.40.50.720">
    <property type="entry name" value="NAD(P)-binding Rossmann-like Domain"/>
    <property type="match status" value="1"/>
</dbReference>
<keyword evidence="3" id="KW-0560">Oxidoreductase</keyword>
<protein>
    <submittedName>
        <fullName evidence="4">SDR family oxidoreductase</fullName>
    </submittedName>
</protein>
<reference evidence="4 5" key="1">
    <citation type="submission" date="2019-02" db="EMBL/GenBank/DDBJ databases">
        <title>Siculibacillus lacustris gen. nov., sp. nov., a new rosette-forming bacterium isolated from a freshwater crater lake (Lake St. Ana, Romania).</title>
        <authorList>
            <person name="Felfoldi T."/>
            <person name="Marton Z."/>
            <person name="Szabo A."/>
            <person name="Mentes A."/>
            <person name="Boka K."/>
            <person name="Marialigeti K."/>
            <person name="Mathe I."/>
            <person name="Koncz M."/>
            <person name="Schumann P."/>
            <person name="Toth E."/>
        </authorList>
    </citation>
    <scope>NUCLEOTIDE SEQUENCE [LARGE SCALE GENOMIC DNA]</scope>
    <source>
        <strain evidence="4 5">SA-279</strain>
    </source>
</reference>
<gene>
    <name evidence="4" type="ORF">EYW49_02920</name>
</gene>
<dbReference type="GO" id="GO:0016491">
    <property type="term" value="F:oxidoreductase activity"/>
    <property type="evidence" value="ECO:0007669"/>
    <property type="project" value="UniProtKB-KW"/>
</dbReference>
<keyword evidence="5" id="KW-1185">Reference proteome</keyword>
<dbReference type="AlphaFoldDB" id="A0A4Q9VZI3"/>
<proteinExistence type="inferred from homology"/>
<evidence type="ECO:0000313" key="4">
    <source>
        <dbReference type="EMBL" id="TBW40816.1"/>
    </source>
</evidence>
<comment type="similarity">
    <text evidence="1">Belongs to the short-chain dehydrogenases/reductases (SDR) family.</text>
</comment>
<dbReference type="PRINTS" id="PR00081">
    <property type="entry name" value="GDHRDH"/>
</dbReference>
<evidence type="ECO:0000256" key="3">
    <source>
        <dbReference type="ARBA" id="ARBA00023002"/>
    </source>
</evidence>
<evidence type="ECO:0000313" key="5">
    <source>
        <dbReference type="Proteomes" id="UP000292781"/>
    </source>
</evidence>
<evidence type="ECO:0000256" key="2">
    <source>
        <dbReference type="ARBA" id="ARBA00022857"/>
    </source>
</evidence>
<dbReference type="Proteomes" id="UP000292781">
    <property type="component" value="Unassembled WGS sequence"/>
</dbReference>
<dbReference type="InterPro" id="IPR052178">
    <property type="entry name" value="Sec_Metab_Biosynth_SDR"/>
</dbReference>
<organism evidence="4 5">
    <name type="scientific">Siculibacillus lacustris</name>
    <dbReference type="NCBI Taxonomy" id="1549641"/>
    <lineage>
        <taxon>Bacteria</taxon>
        <taxon>Pseudomonadati</taxon>
        <taxon>Pseudomonadota</taxon>
        <taxon>Alphaproteobacteria</taxon>
        <taxon>Hyphomicrobiales</taxon>
        <taxon>Ancalomicrobiaceae</taxon>
        <taxon>Siculibacillus</taxon>
    </lineage>
</organism>
<dbReference type="PANTHER" id="PTHR43618:SF8">
    <property type="entry name" value="7ALPHA-HYDROXYSTEROID DEHYDROGENASE"/>
    <property type="match status" value="1"/>
</dbReference>
<dbReference type="OrthoDB" id="154414at2"/>
<dbReference type="EMBL" id="SJFN01000003">
    <property type="protein sequence ID" value="TBW40816.1"/>
    <property type="molecule type" value="Genomic_DNA"/>
</dbReference>